<feature type="transmembrane region" description="Helical" evidence="6">
    <location>
        <begin position="90"/>
        <end position="109"/>
    </location>
</feature>
<feature type="domain" description="Major facilitator superfamily (MFS) profile" evidence="7">
    <location>
        <begin position="36"/>
        <end position="521"/>
    </location>
</feature>
<dbReference type="GO" id="GO:0022857">
    <property type="term" value="F:transmembrane transporter activity"/>
    <property type="evidence" value="ECO:0007669"/>
    <property type="project" value="InterPro"/>
</dbReference>
<feature type="transmembrane region" description="Helical" evidence="6">
    <location>
        <begin position="187"/>
        <end position="210"/>
    </location>
</feature>
<keyword evidence="9" id="KW-1185">Reference proteome</keyword>
<evidence type="ECO:0000259" key="7">
    <source>
        <dbReference type="PROSITE" id="PS50850"/>
    </source>
</evidence>
<feature type="transmembrane region" description="Helical" evidence="6">
    <location>
        <begin position="464"/>
        <end position="485"/>
    </location>
</feature>
<dbReference type="GO" id="GO:0016020">
    <property type="term" value="C:membrane"/>
    <property type="evidence" value="ECO:0007669"/>
    <property type="project" value="UniProtKB-SubCell"/>
</dbReference>
<sequence length="539" mass="58716">MDISEQAPLLGGPKTTTNKKKPSPWYIIAPMFSVTFAFGALMAPMIQFYTVVFCYKYYEAQKGSSLDGENDLPSIEDCAIPEVQAIVSKAQAIIMFLSYTACLLSAGFLGSLSDRKGRRFVILISGLGNIILMIAYLVTISYAHIFGISLLYIAPMIRGLVGGDNVLVVTAQAYISDCTSPTKRTIAFGHLIAAIFLGATLGPPLSSYVLKETGSITNVFLMVLFVSTLFELYAFFILPESHDFEKFKVPQKNTTFLQRINIFSALNILFRTSSEHANKHALPFIAGVQFMLNIVMMPPTLLYAMLVFGWTAYEGGLYISSAAFTRLLVMVLILPLVSKLFHKNRASVNKDERNRKTSVASATSSSTVFSDKRGERTKGDKSKDLSDDDKPHTEEDIKHSIRFDIWMVRIGMSIEALGLIGIGTAPSSAGVVVAGCLQSFALLGVPSLKSLLTTLVKPSEIGELMGAIAVLESIAMIMSQFGLNAIYSMSVKVMPQLTFYICAILAFVGAFLTLFVYPTSLKPATDNDTTSNSATVTIS</sequence>
<feature type="transmembrane region" description="Helical" evidence="6">
    <location>
        <begin position="416"/>
        <end position="444"/>
    </location>
</feature>
<dbReference type="InterPro" id="IPR011701">
    <property type="entry name" value="MFS"/>
</dbReference>
<proteinExistence type="predicted"/>
<gene>
    <name evidence="8" type="ORF">A0J61_03096</name>
</gene>
<dbReference type="Proteomes" id="UP000093000">
    <property type="component" value="Unassembled WGS sequence"/>
</dbReference>
<feature type="transmembrane region" description="Helical" evidence="6">
    <location>
        <begin position="25"/>
        <end position="49"/>
    </location>
</feature>
<keyword evidence="3 6" id="KW-1133">Transmembrane helix</keyword>
<evidence type="ECO:0000256" key="5">
    <source>
        <dbReference type="SAM" id="MobiDB-lite"/>
    </source>
</evidence>
<dbReference type="InterPro" id="IPR020846">
    <property type="entry name" value="MFS_dom"/>
</dbReference>
<dbReference type="Gene3D" id="1.20.1250.20">
    <property type="entry name" value="MFS general substrate transporter like domains"/>
    <property type="match status" value="2"/>
</dbReference>
<dbReference type="EMBL" id="LUGH01000127">
    <property type="protein sequence ID" value="OBZ88855.1"/>
    <property type="molecule type" value="Genomic_DNA"/>
</dbReference>
<dbReference type="FunCoup" id="A0A1C7NIK0">
    <property type="interactions" value="33"/>
</dbReference>
<organism evidence="8 9">
    <name type="scientific">Choanephora cucurbitarum</name>
    <dbReference type="NCBI Taxonomy" id="101091"/>
    <lineage>
        <taxon>Eukaryota</taxon>
        <taxon>Fungi</taxon>
        <taxon>Fungi incertae sedis</taxon>
        <taxon>Mucoromycota</taxon>
        <taxon>Mucoromycotina</taxon>
        <taxon>Mucoromycetes</taxon>
        <taxon>Mucorales</taxon>
        <taxon>Mucorineae</taxon>
        <taxon>Choanephoraceae</taxon>
        <taxon>Choanephoroideae</taxon>
        <taxon>Choanephora</taxon>
    </lineage>
</organism>
<feature type="transmembrane region" description="Helical" evidence="6">
    <location>
        <begin position="317"/>
        <end position="337"/>
    </location>
</feature>
<dbReference type="PANTHER" id="PTHR23507:SF1">
    <property type="entry name" value="FI18259P1-RELATED"/>
    <property type="match status" value="1"/>
</dbReference>
<dbReference type="Pfam" id="PF07690">
    <property type="entry name" value="MFS_1"/>
    <property type="match status" value="1"/>
</dbReference>
<evidence type="ECO:0000256" key="4">
    <source>
        <dbReference type="ARBA" id="ARBA00023136"/>
    </source>
</evidence>
<comment type="subcellular location">
    <subcellularLocation>
        <location evidence="1">Membrane</location>
        <topology evidence="1">Multi-pass membrane protein</topology>
    </subcellularLocation>
</comment>
<feature type="transmembrane region" description="Helical" evidence="6">
    <location>
        <begin position="497"/>
        <end position="517"/>
    </location>
</feature>
<feature type="transmembrane region" description="Helical" evidence="6">
    <location>
        <begin position="281"/>
        <end position="305"/>
    </location>
</feature>
<accession>A0A1C7NIK0</accession>
<comment type="caution">
    <text evidence="8">The sequence shown here is derived from an EMBL/GenBank/DDBJ whole genome shotgun (WGS) entry which is preliminary data.</text>
</comment>
<reference evidence="8 9" key="1">
    <citation type="submission" date="2016-03" db="EMBL/GenBank/DDBJ databases">
        <title>Choanephora cucurbitarum.</title>
        <authorList>
            <person name="Min B."/>
            <person name="Park H."/>
            <person name="Park J.-H."/>
            <person name="Shin H.-D."/>
            <person name="Choi I.-G."/>
        </authorList>
    </citation>
    <scope>NUCLEOTIDE SEQUENCE [LARGE SCALE GENOMIC DNA]</scope>
    <source>
        <strain evidence="8 9">KUS-F28377</strain>
    </source>
</reference>
<dbReference type="InParanoid" id="A0A1C7NIK0"/>
<protein>
    <submittedName>
        <fullName evidence="8">Putative membrane protein C14C4.07</fullName>
    </submittedName>
</protein>
<evidence type="ECO:0000256" key="6">
    <source>
        <dbReference type="SAM" id="Phobius"/>
    </source>
</evidence>
<dbReference type="SUPFAM" id="SSF103473">
    <property type="entry name" value="MFS general substrate transporter"/>
    <property type="match status" value="1"/>
</dbReference>
<feature type="region of interest" description="Disordered" evidence="5">
    <location>
        <begin position="352"/>
        <end position="393"/>
    </location>
</feature>
<evidence type="ECO:0000256" key="2">
    <source>
        <dbReference type="ARBA" id="ARBA00022692"/>
    </source>
</evidence>
<dbReference type="OrthoDB" id="3026777at2759"/>
<name>A0A1C7NIK0_9FUNG</name>
<evidence type="ECO:0000313" key="8">
    <source>
        <dbReference type="EMBL" id="OBZ88855.1"/>
    </source>
</evidence>
<evidence type="ECO:0000256" key="3">
    <source>
        <dbReference type="ARBA" id="ARBA00022989"/>
    </source>
</evidence>
<evidence type="ECO:0000256" key="1">
    <source>
        <dbReference type="ARBA" id="ARBA00004141"/>
    </source>
</evidence>
<feature type="compositionally biased region" description="Basic and acidic residues" evidence="5">
    <location>
        <begin position="370"/>
        <end position="393"/>
    </location>
</feature>
<feature type="compositionally biased region" description="Low complexity" evidence="5">
    <location>
        <begin position="357"/>
        <end position="368"/>
    </location>
</feature>
<dbReference type="InterPro" id="IPR036259">
    <property type="entry name" value="MFS_trans_sf"/>
</dbReference>
<keyword evidence="2 6" id="KW-0812">Transmembrane</keyword>
<evidence type="ECO:0000313" key="9">
    <source>
        <dbReference type="Proteomes" id="UP000093000"/>
    </source>
</evidence>
<keyword evidence="4 6" id="KW-0472">Membrane</keyword>
<dbReference type="PANTHER" id="PTHR23507">
    <property type="entry name" value="ZGC:174356"/>
    <property type="match status" value="1"/>
</dbReference>
<feature type="transmembrane region" description="Helical" evidence="6">
    <location>
        <begin position="216"/>
        <end position="238"/>
    </location>
</feature>
<feature type="transmembrane region" description="Helical" evidence="6">
    <location>
        <begin position="121"/>
        <end position="145"/>
    </location>
</feature>
<dbReference type="PROSITE" id="PS50850">
    <property type="entry name" value="MFS"/>
    <property type="match status" value="1"/>
</dbReference>
<dbReference type="AlphaFoldDB" id="A0A1C7NIK0"/>